<sequence length="211" mass="23608">MASGLTETPGNVALGWSPAPEKCQYCNKGATREGNLCTRCTTPLTEFEQLDVATTTLDSESQQPEVGSTVLEYWKFFKEHGYLYIEDYIIGSFVDEIDKASLANEPEAYHRLKPRLNEYPWVKHILETCQPEPYQSSTFGRLPNSEYYAFDGRPGSGVVLAALINGSVWNIWDSSHKDKTKFWGDATGVVRFHEEDVGGTKVQVKLKDGGL</sequence>
<dbReference type="EMBL" id="JAGTJQ010000007">
    <property type="protein sequence ID" value="KAH7027186.1"/>
    <property type="molecule type" value="Genomic_DNA"/>
</dbReference>
<gene>
    <name evidence="1" type="ORF">B0I36DRAFT_326637</name>
</gene>
<dbReference type="Proteomes" id="UP000756346">
    <property type="component" value="Unassembled WGS sequence"/>
</dbReference>
<protein>
    <submittedName>
        <fullName evidence="1">Uncharacterized protein</fullName>
    </submittedName>
</protein>
<proteinExistence type="predicted"/>
<dbReference type="AlphaFoldDB" id="A0A9P8Y414"/>
<keyword evidence="2" id="KW-1185">Reference proteome</keyword>
<organism evidence="1 2">
    <name type="scientific">Microdochium trichocladiopsis</name>
    <dbReference type="NCBI Taxonomy" id="1682393"/>
    <lineage>
        <taxon>Eukaryota</taxon>
        <taxon>Fungi</taxon>
        <taxon>Dikarya</taxon>
        <taxon>Ascomycota</taxon>
        <taxon>Pezizomycotina</taxon>
        <taxon>Sordariomycetes</taxon>
        <taxon>Xylariomycetidae</taxon>
        <taxon>Xylariales</taxon>
        <taxon>Microdochiaceae</taxon>
        <taxon>Microdochium</taxon>
    </lineage>
</organism>
<name>A0A9P8Y414_9PEZI</name>
<dbReference type="RefSeq" id="XP_046009985.1">
    <property type="nucleotide sequence ID" value="XM_046154356.1"/>
</dbReference>
<accession>A0A9P8Y414</accession>
<comment type="caution">
    <text evidence="1">The sequence shown here is derived from an EMBL/GenBank/DDBJ whole genome shotgun (WGS) entry which is preliminary data.</text>
</comment>
<reference evidence="1" key="1">
    <citation type="journal article" date="2021" name="Nat. Commun.">
        <title>Genetic determinants of endophytism in the Arabidopsis root mycobiome.</title>
        <authorList>
            <person name="Mesny F."/>
            <person name="Miyauchi S."/>
            <person name="Thiergart T."/>
            <person name="Pickel B."/>
            <person name="Atanasova L."/>
            <person name="Karlsson M."/>
            <person name="Huettel B."/>
            <person name="Barry K.W."/>
            <person name="Haridas S."/>
            <person name="Chen C."/>
            <person name="Bauer D."/>
            <person name="Andreopoulos W."/>
            <person name="Pangilinan J."/>
            <person name="LaButti K."/>
            <person name="Riley R."/>
            <person name="Lipzen A."/>
            <person name="Clum A."/>
            <person name="Drula E."/>
            <person name="Henrissat B."/>
            <person name="Kohler A."/>
            <person name="Grigoriev I.V."/>
            <person name="Martin F.M."/>
            <person name="Hacquard S."/>
        </authorList>
    </citation>
    <scope>NUCLEOTIDE SEQUENCE</scope>
    <source>
        <strain evidence="1">MPI-CAGE-CH-0230</strain>
    </source>
</reference>
<dbReference type="GeneID" id="70183902"/>
<evidence type="ECO:0000313" key="2">
    <source>
        <dbReference type="Proteomes" id="UP000756346"/>
    </source>
</evidence>
<evidence type="ECO:0000313" key="1">
    <source>
        <dbReference type="EMBL" id="KAH7027186.1"/>
    </source>
</evidence>